<gene>
    <name evidence="1" type="ORF">DYB36_000640</name>
</gene>
<comment type="caution">
    <text evidence="1">The sequence shown here is derived from an EMBL/GenBank/DDBJ whole genome shotgun (WGS) entry which is preliminary data.</text>
</comment>
<accession>A0A397AY83</accession>
<name>A0A397AY83_APHAT</name>
<sequence length="205" mass="22287">MTYTDYVQGWLSYVALVIHFVVEKVWTSVGVPTPSSASAAPGEDDKDASHLLLGGGAYSRSSSSTLTPETSEDSTIVIIHHGSVAQFCGTPDVIEHGTMEEFCSPPPQNNEQLLEYIDGYVGWLTSPRQDNKHMRRVSTANKAKEFMQWLDCEPEADQPFVGDGKGTVASGSDNQEEPECDAFDLSKEEYGGVTAPWDAEAYNAA</sequence>
<proteinExistence type="predicted"/>
<evidence type="ECO:0000313" key="1">
    <source>
        <dbReference type="EMBL" id="RHY12750.1"/>
    </source>
</evidence>
<dbReference type="EMBL" id="QUSZ01004792">
    <property type="protein sequence ID" value="RHY12750.1"/>
    <property type="molecule type" value="Genomic_DNA"/>
</dbReference>
<dbReference type="VEuPathDB" id="FungiDB:H257_12501"/>
<dbReference type="AlphaFoldDB" id="A0A397AY83"/>
<dbReference type="Proteomes" id="UP000265427">
    <property type="component" value="Unassembled WGS sequence"/>
</dbReference>
<reference evidence="1 2" key="1">
    <citation type="submission" date="2018-08" db="EMBL/GenBank/DDBJ databases">
        <title>Aphanomyces genome sequencing and annotation.</title>
        <authorList>
            <person name="Minardi D."/>
            <person name="Oidtmann B."/>
            <person name="Van Der Giezen M."/>
            <person name="Studholme D.J."/>
        </authorList>
    </citation>
    <scope>NUCLEOTIDE SEQUENCE [LARGE SCALE GENOMIC DNA]</scope>
    <source>
        <strain evidence="1 2">Kv</strain>
    </source>
</reference>
<organism evidence="1 2">
    <name type="scientific">Aphanomyces astaci</name>
    <name type="common">Crayfish plague agent</name>
    <dbReference type="NCBI Taxonomy" id="112090"/>
    <lineage>
        <taxon>Eukaryota</taxon>
        <taxon>Sar</taxon>
        <taxon>Stramenopiles</taxon>
        <taxon>Oomycota</taxon>
        <taxon>Saprolegniomycetes</taxon>
        <taxon>Saprolegniales</taxon>
        <taxon>Verrucalvaceae</taxon>
        <taxon>Aphanomyces</taxon>
    </lineage>
</organism>
<protein>
    <submittedName>
        <fullName evidence="1">Uncharacterized protein</fullName>
    </submittedName>
</protein>
<evidence type="ECO:0000313" key="2">
    <source>
        <dbReference type="Proteomes" id="UP000265427"/>
    </source>
</evidence>